<accession>A0A7C9KXV9</accession>
<dbReference type="InterPro" id="IPR058789">
    <property type="entry name" value="ApnL_C"/>
</dbReference>
<protein>
    <submittedName>
        <fullName evidence="4">Uncharacterized protein</fullName>
    </submittedName>
</protein>
<feature type="domain" description="D-apionate lactonase N-terminal" evidence="1">
    <location>
        <begin position="14"/>
        <end position="237"/>
    </location>
</feature>
<organism evidence="4 5">
    <name type="scientific">Sandarakinorhabdus fusca</name>
    <dbReference type="NCBI Taxonomy" id="1439888"/>
    <lineage>
        <taxon>Bacteria</taxon>
        <taxon>Pseudomonadati</taxon>
        <taxon>Pseudomonadota</taxon>
        <taxon>Alphaproteobacteria</taxon>
        <taxon>Sphingomonadales</taxon>
        <taxon>Sphingosinicellaceae</taxon>
        <taxon>Sandarakinorhabdus</taxon>
    </lineage>
</organism>
<dbReference type="Pfam" id="PF25837">
    <property type="entry name" value="Apionate_lact_N"/>
    <property type="match status" value="1"/>
</dbReference>
<dbReference type="InterPro" id="IPR058787">
    <property type="entry name" value="ApnL_M"/>
</dbReference>
<comment type="caution">
    <text evidence="4">The sequence shown here is derived from an EMBL/GenBank/DDBJ whole genome shotgun (WGS) entry which is preliminary data.</text>
</comment>
<reference evidence="4 5" key="1">
    <citation type="submission" date="2019-09" db="EMBL/GenBank/DDBJ databases">
        <title>Polymorphobacter sp. isolated from a lake in China.</title>
        <authorList>
            <person name="Liu Z."/>
        </authorList>
    </citation>
    <scope>NUCLEOTIDE SEQUENCE [LARGE SCALE GENOMIC DNA]</scope>
    <source>
        <strain evidence="4 5">D40P</strain>
    </source>
</reference>
<name>A0A7C9KXV9_9SPHN</name>
<feature type="domain" description="D-apionate lactonase TIM barrel" evidence="2">
    <location>
        <begin position="263"/>
        <end position="546"/>
    </location>
</feature>
<evidence type="ECO:0000313" key="4">
    <source>
        <dbReference type="EMBL" id="MQT17506.1"/>
    </source>
</evidence>
<feature type="domain" description="D-apionate lactonase C-terminal" evidence="3">
    <location>
        <begin position="557"/>
        <end position="597"/>
    </location>
</feature>
<dbReference type="Pfam" id="PF25839">
    <property type="entry name" value="Apionate_lact_C"/>
    <property type="match status" value="1"/>
</dbReference>
<keyword evidence="5" id="KW-1185">Reference proteome</keyword>
<evidence type="ECO:0000259" key="3">
    <source>
        <dbReference type="Pfam" id="PF25839"/>
    </source>
</evidence>
<dbReference type="InterPro" id="IPR058788">
    <property type="entry name" value="ApnL_N"/>
</dbReference>
<sequence length="608" mass="64956">MSDASPPDAMEVRALYGTATPPPAIRRIEKGRLRFDLVDGNLRSICVDGTEVLRAIQYLLRDRDWGTVPPLIRDLRIDPDRDEIRIAYSADCIDPDGGRLAYAARIMVRDDSIDFTVEARAIDDLRINRLGFCVLHPAALAGHPLRIAHGDGSATTAVFPALIAPWQPFTDIRTLVHQQDGLTVSCRVEGDTYEMEDQRNWSDASYKTYARPLALPWPYAIAAGTTCRHAVRVDVTGAQRRPLATAAPIRITIGPPIGTMPRIGLVITPDTADSSVTSRDALCDLGVQDLLLSYNASAGDGAAEMKGLARAVSGLPHRLTLECVIAATGDLDAELSAVADQAKRAGLQLDAVAVYPAPDLQSTPPGSPWPACPPPADIQAAARRAFPGLRIGGGAFGYFTELNRKRPPLQGLDFVSHATCPIVHAADDLSVMQSLAAIAPILRSARAFLGETAYRLGPVTIGMRQNPYGARTMPNPARERVPMAMVDPRQDGQFAAAWTIGYAAATEAGGIELLTFGTLTGPLGLIGRHGRRPLFAAIAALAGCAGRMRFACVSSHPDTIQAVATASAVIVANLTAEARMVVVDGRRVALAPFAVATMRMDRDLPPTR</sequence>
<dbReference type="Proteomes" id="UP000481327">
    <property type="component" value="Unassembled WGS sequence"/>
</dbReference>
<evidence type="ECO:0000259" key="2">
    <source>
        <dbReference type="Pfam" id="PF25838"/>
    </source>
</evidence>
<dbReference type="AlphaFoldDB" id="A0A7C9KXV9"/>
<dbReference type="OrthoDB" id="931854at2"/>
<dbReference type="EMBL" id="WIOL01000003">
    <property type="protein sequence ID" value="MQT17506.1"/>
    <property type="molecule type" value="Genomic_DNA"/>
</dbReference>
<gene>
    <name evidence="4" type="ORF">F3168_09555</name>
</gene>
<evidence type="ECO:0000313" key="5">
    <source>
        <dbReference type="Proteomes" id="UP000481327"/>
    </source>
</evidence>
<evidence type="ECO:0000259" key="1">
    <source>
        <dbReference type="Pfam" id="PF25837"/>
    </source>
</evidence>
<dbReference type="RefSeq" id="WP_152577961.1">
    <property type="nucleotide sequence ID" value="NZ_JAATJI010000002.1"/>
</dbReference>
<dbReference type="Pfam" id="PF25838">
    <property type="entry name" value="Apionate_lact_M"/>
    <property type="match status" value="1"/>
</dbReference>
<proteinExistence type="predicted"/>